<dbReference type="SUPFAM" id="SSF51735">
    <property type="entry name" value="NAD(P)-binding Rossmann-fold domains"/>
    <property type="match status" value="1"/>
</dbReference>
<proteinExistence type="predicted"/>
<dbReference type="InterPro" id="IPR036291">
    <property type="entry name" value="NAD(P)-bd_dom_sf"/>
</dbReference>
<dbReference type="EMBL" id="UINC01179943">
    <property type="protein sequence ID" value="SVD88881.1"/>
    <property type="molecule type" value="Genomic_DNA"/>
</dbReference>
<sequence>MTFLIVGLGSMGKRRIRNLRINGEEKIIGFDIRIDRRKEAETKYNIQTIDDCKILSPNDYNV</sequence>
<reference evidence="1" key="1">
    <citation type="submission" date="2018-05" db="EMBL/GenBank/DDBJ databases">
        <authorList>
            <person name="Lanie J.A."/>
            <person name="Ng W.-L."/>
            <person name="Kazmierczak K.M."/>
            <person name="Andrzejewski T.M."/>
            <person name="Davidsen T.M."/>
            <person name="Wayne K.J."/>
            <person name="Tettelin H."/>
            <person name="Glass J.I."/>
            <person name="Rusch D."/>
            <person name="Podicherti R."/>
            <person name="Tsui H.-C.T."/>
            <person name="Winkler M.E."/>
        </authorList>
    </citation>
    <scope>NUCLEOTIDE SEQUENCE</scope>
</reference>
<organism evidence="1">
    <name type="scientific">marine metagenome</name>
    <dbReference type="NCBI Taxonomy" id="408172"/>
    <lineage>
        <taxon>unclassified sequences</taxon>
        <taxon>metagenomes</taxon>
        <taxon>ecological metagenomes</taxon>
    </lineage>
</organism>
<feature type="non-terminal residue" evidence="1">
    <location>
        <position position="62"/>
    </location>
</feature>
<name>A0A382Z0C6_9ZZZZ</name>
<protein>
    <recommendedName>
        <fullName evidence="2">Gfo/Idh/MocA-like oxidoreductase N-terminal domain-containing protein</fullName>
    </recommendedName>
</protein>
<dbReference type="Gene3D" id="3.40.50.720">
    <property type="entry name" value="NAD(P)-binding Rossmann-like Domain"/>
    <property type="match status" value="1"/>
</dbReference>
<accession>A0A382Z0C6</accession>
<evidence type="ECO:0008006" key="2">
    <source>
        <dbReference type="Google" id="ProtNLM"/>
    </source>
</evidence>
<evidence type="ECO:0000313" key="1">
    <source>
        <dbReference type="EMBL" id="SVD88881.1"/>
    </source>
</evidence>
<gene>
    <name evidence="1" type="ORF">METZ01_LOCUS441735</name>
</gene>
<dbReference type="AlphaFoldDB" id="A0A382Z0C6"/>